<evidence type="ECO:0000256" key="5">
    <source>
        <dbReference type="ARBA" id="ARBA00022840"/>
    </source>
</evidence>
<dbReference type="Pfam" id="PF08543">
    <property type="entry name" value="Phos_pyr_kin"/>
    <property type="match status" value="1"/>
</dbReference>
<dbReference type="CDD" id="cd01173">
    <property type="entry name" value="pyridoxal_pyridoxamine_kinase"/>
    <property type="match status" value="1"/>
</dbReference>
<dbReference type="Gene3D" id="3.40.1190.20">
    <property type="match status" value="1"/>
</dbReference>
<evidence type="ECO:0000259" key="6">
    <source>
        <dbReference type="Pfam" id="PF08543"/>
    </source>
</evidence>
<evidence type="ECO:0000256" key="1">
    <source>
        <dbReference type="ARBA" id="ARBA00012104"/>
    </source>
</evidence>
<dbReference type="EMBL" id="JACHOT010000002">
    <property type="protein sequence ID" value="MBB4650864.1"/>
    <property type="molecule type" value="Genomic_DNA"/>
</dbReference>
<evidence type="ECO:0000313" key="7">
    <source>
        <dbReference type="EMBL" id="MBB4650864.1"/>
    </source>
</evidence>
<dbReference type="RefSeq" id="WP_183262830.1">
    <property type="nucleotide sequence ID" value="NZ_BAAAVZ010000002.1"/>
</dbReference>
<dbReference type="PANTHER" id="PTHR10534">
    <property type="entry name" value="PYRIDOXAL KINASE"/>
    <property type="match status" value="1"/>
</dbReference>
<evidence type="ECO:0000256" key="3">
    <source>
        <dbReference type="ARBA" id="ARBA00022741"/>
    </source>
</evidence>
<evidence type="ECO:0000313" key="8">
    <source>
        <dbReference type="Proteomes" id="UP000539538"/>
    </source>
</evidence>
<dbReference type="PANTHER" id="PTHR10534:SF2">
    <property type="entry name" value="PYRIDOXAL KINASE"/>
    <property type="match status" value="1"/>
</dbReference>
<dbReference type="GO" id="GO:0008478">
    <property type="term" value="F:pyridoxal kinase activity"/>
    <property type="evidence" value="ECO:0007669"/>
    <property type="project" value="UniProtKB-EC"/>
</dbReference>
<accession>A0ABR6L3W3</accession>
<keyword evidence="2 7" id="KW-0808">Transferase</keyword>
<dbReference type="InterPro" id="IPR013749">
    <property type="entry name" value="PM/HMP-P_kinase-1"/>
</dbReference>
<dbReference type="Proteomes" id="UP000539538">
    <property type="component" value="Unassembled WGS sequence"/>
</dbReference>
<name>A0ABR6L3W3_9HYPH</name>
<proteinExistence type="predicted"/>
<dbReference type="SUPFAM" id="SSF53613">
    <property type="entry name" value="Ribokinase-like"/>
    <property type="match status" value="1"/>
</dbReference>
<gene>
    <name evidence="7" type="ORF">GGQ99_002619</name>
</gene>
<comment type="caution">
    <text evidence="7">The sequence shown here is derived from an EMBL/GenBank/DDBJ whole genome shotgun (WGS) entry which is preliminary data.</text>
</comment>
<reference evidence="7 8" key="1">
    <citation type="submission" date="2020-08" db="EMBL/GenBank/DDBJ databases">
        <title>Genomic Encyclopedia of Type Strains, Phase IV (KMG-IV): sequencing the most valuable type-strain genomes for metagenomic binning, comparative biology and taxonomic classification.</title>
        <authorList>
            <person name="Goeker M."/>
        </authorList>
    </citation>
    <scope>NUCLEOTIDE SEQUENCE [LARGE SCALE GENOMIC DNA]</scope>
    <source>
        <strain evidence="7 8">DSM 7050</strain>
    </source>
</reference>
<dbReference type="NCBIfam" id="NF004398">
    <property type="entry name" value="PRK05756.1"/>
    <property type="match status" value="1"/>
</dbReference>
<keyword evidence="8" id="KW-1185">Reference proteome</keyword>
<protein>
    <recommendedName>
        <fullName evidence="1">pyridoxal kinase</fullName>
        <ecNumber evidence="1">2.7.1.35</ecNumber>
    </recommendedName>
</protein>
<sequence length="295" mass="31134">MTIQAETAAPRAVIVVSSHVARGSVGNRAAVFALETLGHPVWAVPTVMLPWHPGHGRATRIVPPTEQFSAFMADLERAPWLGEVTAVLSGYLGEAGQVEAVASLVETVKARNPKALYVCDPVIGDSGGLYVAEALASGIRDRLLPLADIATPNRYELEWLTGTKLDDMRATMAAALAAPPPTMLVTSAPAMMAGGTGNLLVTQTQALLAEHRTVERPPNGLGDLSAAVFLARLLAGQPAAKALQSTTASVYEILARTSKRGGDELQLETDAQSLSHPMAMVELRTLIHPSRSRKA</sequence>
<evidence type="ECO:0000256" key="2">
    <source>
        <dbReference type="ARBA" id="ARBA00022679"/>
    </source>
</evidence>
<evidence type="ECO:0000256" key="4">
    <source>
        <dbReference type="ARBA" id="ARBA00022777"/>
    </source>
</evidence>
<dbReference type="EC" id="2.7.1.35" evidence="1"/>
<dbReference type="InterPro" id="IPR029056">
    <property type="entry name" value="Ribokinase-like"/>
</dbReference>
<keyword evidence="3" id="KW-0547">Nucleotide-binding</keyword>
<keyword evidence="5" id="KW-0067">ATP-binding</keyword>
<feature type="domain" description="Pyridoxamine kinase/Phosphomethylpyrimidine kinase" evidence="6">
    <location>
        <begin position="83"/>
        <end position="261"/>
    </location>
</feature>
<dbReference type="NCBIfam" id="TIGR00687">
    <property type="entry name" value="pyridox_kin"/>
    <property type="match status" value="1"/>
</dbReference>
<organism evidence="7 8">
    <name type="scientific">Aminobacter niigataensis</name>
    <dbReference type="NCBI Taxonomy" id="83265"/>
    <lineage>
        <taxon>Bacteria</taxon>
        <taxon>Pseudomonadati</taxon>
        <taxon>Pseudomonadota</taxon>
        <taxon>Alphaproteobacteria</taxon>
        <taxon>Hyphomicrobiales</taxon>
        <taxon>Phyllobacteriaceae</taxon>
        <taxon>Aminobacter</taxon>
    </lineage>
</organism>
<keyword evidence="4 7" id="KW-0418">Kinase</keyword>
<dbReference type="InterPro" id="IPR004625">
    <property type="entry name" value="PyrdxlKinase"/>
</dbReference>